<proteinExistence type="predicted"/>
<dbReference type="RefSeq" id="WP_241572437.1">
    <property type="nucleotide sequence ID" value="NZ_JAKUML010000014.1"/>
</dbReference>
<reference evidence="1" key="1">
    <citation type="submission" date="2022-02" db="EMBL/GenBank/DDBJ databases">
        <title>Acinetobacter A3.8 sp. nov., isolated from Sediment (Zhairuo Island).</title>
        <authorList>
            <person name="Zheng K."/>
        </authorList>
    </citation>
    <scope>NUCLEOTIDE SEQUENCE</scope>
    <source>
        <strain evidence="1">A3.8</strain>
    </source>
</reference>
<organism evidence="1 2">
    <name type="scientific">Acinetobacter sedimenti</name>
    <dbReference type="NCBI Taxonomy" id="2919922"/>
    <lineage>
        <taxon>Bacteria</taxon>
        <taxon>Pseudomonadati</taxon>
        <taxon>Pseudomonadota</taxon>
        <taxon>Gammaproteobacteria</taxon>
        <taxon>Moraxellales</taxon>
        <taxon>Moraxellaceae</taxon>
        <taxon>Acinetobacter</taxon>
    </lineage>
</organism>
<dbReference type="Proteomes" id="UP001139701">
    <property type="component" value="Unassembled WGS sequence"/>
</dbReference>
<evidence type="ECO:0000313" key="1">
    <source>
        <dbReference type="EMBL" id="MCJ8147061.1"/>
    </source>
</evidence>
<accession>A0A9X1WY05</accession>
<dbReference type="AlphaFoldDB" id="A0A9X1WY05"/>
<dbReference type="EMBL" id="JAKUML010000014">
    <property type="protein sequence ID" value="MCJ8147061.1"/>
    <property type="molecule type" value="Genomic_DNA"/>
</dbReference>
<sequence length="277" mass="32614">MMNLTTIRNKVIKGIKAQDTYGKYLSLAQISHRQKEVMYDIYKQYYQNTNFELFLSDFNGKDGAILVFESKSRTIVGFSTVVLNNFDYQGKKYRFIFSGDTVILKEFWGSRALQSTMFKLKVKIRLMYPLEEVYWMLISKGYKTYLLLANNYEVYYPNVDGEHRNLAPIVEEYCKRFYAKFYDNRSGLLNFGEDYQPLKQDIAPITAEMKAKNPKIGFFERMNPTWIKGTELPCVGRFGWKDIARYPVHYLSKQTSVGKFEAIRHRKATFKKLESNV</sequence>
<evidence type="ECO:0000313" key="2">
    <source>
        <dbReference type="Proteomes" id="UP001139701"/>
    </source>
</evidence>
<keyword evidence="2" id="KW-1185">Reference proteome</keyword>
<gene>
    <name evidence="1" type="ORF">MKI79_09130</name>
</gene>
<protein>
    <submittedName>
        <fullName evidence="1">Uncharacterized protein</fullName>
    </submittedName>
</protein>
<name>A0A9X1WY05_9GAMM</name>
<comment type="caution">
    <text evidence="1">The sequence shown here is derived from an EMBL/GenBank/DDBJ whole genome shotgun (WGS) entry which is preliminary data.</text>
</comment>